<organism evidence="2 3">
    <name type="scientific">Agrocybe pediades</name>
    <dbReference type="NCBI Taxonomy" id="84607"/>
    <lineage>
        <taxon>Eukaryota</taxon>
        <taxon>Fungi</taxon>
        <taxon>Dikarya</taxon>
        <taxon>Basidiomycota</taxon>
        <taxon>Agaricomycotina</taxon>
        <taxon>Agaricomycetes</taxon>
        <taxon>Agaricomycetidae</taxon>
        <taxon>Agaricales</taxon>
        <taxon>Agaricineae</taxon>
        <taxon>Strophariaceae</taxon>
        <taxon>Agrocybe</taxon>
    </lineage>
</organism>
<evidence type="ECO:0000313" key="3">
    <source>
        <dbReference type="Proteomes" id="UP000521872"/>
    </source>
</evidence>
<sequence>MYRFVITFCKNILHALSFEGTTDIMFLALVKTRVRIPEAAAHFCVAVSRALNTFSAIALRATGIVALAMSFSFQHSPSPMSSTFSPASEYLVGYFKDNFSSSTRYVFEIALANNSTLQQLGQSITIPNVPTKPNQPLARRTPLLLTYKPVEVEKESSTTEPSSQDKPVALKLVTIQLVDVGTTSATTKTLEAKRPQPLLLITYKSVEVDETSTTKKEGSDEKPQEVEPLTENPVEVEDASEEQLVDVSETSAIETPDDQPSTPVPATHDGLVEVEDISAPEAPQTAPSTSFVGWRKSPEDDLDDFADSGISLGDEHGSEVNVEGSADDIDFLAEALAAVTLQDEAQVSAEKVASELSAVVATNPSTAPCHLTGVIETAAEEVEAAMEVDGVDLKRGRDELDDWTEPVYTRRFTKSRKVFSNSSVATGFEKFCQRMASDDGPYRSLRDFRQRVGRNARDQADQERRRNAVLKAKRAARIRHRGALERRRNGFRPVKGGGPVDLLAVLSLIYLTMLSSSRYFHS</sequence>
<gene>
    <name evidence="2" type="ORF">D9613_001550</name>
</gene>
<reference evidence="2 3" key="1">
    <citation type="submission" date="2019-12" db="EMBL/GenBank/DDBJ databases">
        <authorList>
            <person name="Floudas D."/>
            <person name="Bentzer J."/>
            <person name="Ahren D."/>
            <person name="Johansson T."/>
            <person name="Persson P."/>
            <person name="Tunlid A."/>
        </authorList>
    </citation>
    <scope>NUCLEOTIDE SEQUENCE [LARGE SCALE GENOMIC DNA]</scope>
    <source>
        <strain evidence="2 3">CBS 102.39</strain>
    </source>
</reference>
<feature type="compositionally biased region" description="Acidic residues" evidence="1">
    <location>
        <begin position="234"/>
        <end position="244"/>
    </location>
</feature>
<proteinExistence type="predicted"/>
<feature type="compositionally biased region" description="Basic and acidic residues" evidence="1">
    <location>
        <begin position="212"/>
        <end position="225"/>
    </location>
</feature>
<dbReference type="EMBL" id="JAACJL010000001">
    <property type="protein sequence ID" value="KAF4623041.1"/>
    <property type="molecule type" value="Genomic_DNA"/>
</dbReference>
<comment type="caution">
    <text evidence="2">The sequence shown here is derived from an EMBL/GenBank/DDBJ whole genome shotgun (WGS) entry which is preliminary data.</text>
</comment>
<dbReference type="Proteomes" id="UP000521872">
    <property type="component" value="Unassembled WGS sequence"/>
</dbReference>
<dbReference type="AlphaFoldDB" id="A0A8H4R5C0"/>
<evidence type="ECO:0000313" key="2">
    <source>
        <dbReference type="EMBL" id="KAF4623041.1"/>
    </source>
</evidence>
<accession>A0A8H4R5C0</accession>
<keyword evidence="3" id="KW-1185">Reference proteome</keyword>
<name>A0A8H4R5C0_9AGAR</name>
<protein>
    <submittedName>
        <fullName evidence="2">Uncharacterized protein</fullName>
    </submittedName>
</protein>
<evidence type="ECO:0000256" key="1">
    <source>
        <dbReference type="SAM" id="MobiDB-lite"/>
    </source>
</evidence>
<feature type="region of interest" description="Disordered" evidence="1">
    <location>
        <begin position="209"/>
        <end position="244"/>
    </location>
</feature>